<reference evidence="3 4" key="1">
    <citation type="submission" date="2023-08" db="EMBL/GenBank/DDBJ databases">
        <authorList>
            <person name="Palmer J.M."/>
        </authorList>
    </citation>
    <scope>NUCLEOTIDE SEQUENCE [LARGE SCALE GENOMIC DNA]</scope>
    <source>
        <strain evidence="3 4">TWF481</strain>
    </source>
</reference>
<feature type="signal peptide" evidence="2">
    <location>
        <begin position="1"/>
        <end position="19"/>
    </location>
</feature>
<keyword evidence="4" id="KW-1185">Reference proteome</keyword>
<evidence type="ECO:0000313" key="3">
    <source>
        <dbReference type="EMBL" id="KAK6502014.1"/>
    </source>
</evidence>
<sequence>MRPSALLTAWLASAIAVSAAPLGFGSLGSSLAGDSLPGAPKIPAGLPETPKLEGAAGTLPGAPKLDNPIGDLPGTSELPGGLPEIPKLDNPTGELPGTPKLPEVPGSLPETPNVEDPTGGLPKTPTLEDPAGSLPGAPDLSGGLTEAPKLPELPGSLPEGVTPPMRSRRRRSPADASIDFSEDSMPEGVAPQDPIDLSPEELTFIKFLGVDVIPDIHSVPPTDSLPKAPKIEDIPGKVAAPAIPEAETPVSMNQLPKAPKIEDPAAPKIPDLSGAAPKNPSAGVNVNIKDTAKNINVGNVEVENANTVKRDEIIPSVENPVPGTDGVPKVDVDEAASKLEGTVPATKGLKIFAQKPGQTSVIESADKQPLDGALGGAACENAQEVIESGDITKCKRADVLVTVDQFKNGQPLSSTVLTPNENGVLVPEGAQPTVPGADLPSLEMPDADKVVVTVKKLGEGANEQTGISGRDTTAEADVGGSNVIFVLSTDQGV</sequence>
<accession>A0AAV9W6B4</accession>
<dbReference type="Proteomes" id="UP001370758">
    <property type="component" value="Unassembled WGS sequence"/>
</dbReference>
<evidence type="ECO:0000313" key="4">
    <source>
        <dbReference type="Proteomes" id="UP001370758"/>
    </source>
</evidence>
<gene>
    <name evidence="3" type="ORF">TWF481_009832</name>
</gene>
<dbReference type="EMBL" id="JAVHJL010000006">
    <property type="protein sequence ID" value="KAK6502014.1"/>
    <property type="molecule type" value="Genomic_DNA"/>
</dbReference>
<proteinExistence type="predicted"/>
<dbReference type="AlphaFoldDB" id="A0AAV9W6B4"/>
<evidence type="ECO:0000256" key="2">
    <source>
        <dbReference type="SAM" id="SignalP"/>
    </source>
</evidence>
<protein>
    <submittedName>
        <fullName evidence="3">Uncharacterized protein</fullName>
    </submittedName>
</protein>
<organism evidence="3 4">
    <name type="scientific">Arthrobotrys musiformis</name>
    <dbReference type="NCBI Taxonomy" id="47236"/>
    <lineage>
        <taxon>Eukaryota</taxon>
        <taxon>Fungi</taxon>
        <taxon>Dikarya</taxon>
        <taxon>Ascomycota</taxon>
        <taxon>Pezizomycotina</taxon>
        <taxon>Orbiliomycetes</taxon>
        <taxon>Orbiliales</taxon>
        <taxon>Orbiliaceae</taxon>
        <taxon>Arthrobotrys</taxon>
    </lineage>
</organism>
<name>A0AAV9W6B4_9PEZI</name>
<feature type="region of interest" description="Disordered" evidence="1">
    <location>
        <begin position="53"/>
        <end position="192"/>
    </location>
</feature>
<evidence type="ECO:0000256" key="1">
    <source>
        <dbReference type="SAM" id="MobiDB-lite"/>
    </source>
</evidence>
<comment type="caution">
    <text evidence="3">The sequence shown here is derived from an EMBL/GenBank/DDBJ whole genome shotgun (WGS) entry which is preliminary data.</text>
</comment>
<feature type="chain" id="PRO_5043317469" evidence="2">
    <location>
        <begin position="20"/>
        <end position="493"/>
    </location>
</feature>
<keyword evidence="2" id="KW-0732">Signal</keyword>